<dbReference type="AlphaFoldDB" id="A0ABD4EEP8"/>
<proteinExistence type="predicted"/>
<dbReference type="Proteomes" id="UP000070063">
    <property type="component" value="Unassembled WGS sequence"/>
</dbReference>
<dbReference type="EMBL" id="LRQI01000074">
    <property type="protein sequence ID" value="KXA37502.1"/>
    <property type="molecule type" value="Genomic_DNA"/>
</dbReference>
<name>A0ABD4EEP8_STALU</name>
<evidence type="ECO:0000313" key="1">
    <source>
        <dbReference type="EMBL" id="KXA37502.1"/>
    </source>
</evidence>
<accession>A0ABD4EEP8</accession>
<comment type="caution">
    <text evidence="1">The sequence shown here is derived from an EMBL/GenBank/DDBJ whole genome shotgun (WGS) entry which is preliminary data.</text>
</comment>
<reference evidence="1 2" key="1">
    <citation type="submission" date="2016-01" db="EMBL/GenBank/DDBJ databases">
        <authorList>
            <person name="Mitreva M."/>
            <person name="Pepin K.H."/>
            <person name="Mihindukulasuriya K.A."/>
            <person name="Fulton R."/>
            <person name="Fronick C."/>
            <person name="O'Laughlin M."/>
            <person name="Miner T."/>
            <person name="Herter B."/>
            <person name="Rosa B.A."/>
            <person name="Cordes M."/>
            <person name="Tomlinson C."/>
            <person name="Wollam A."/>
            <person name="Palsikar V.B."/>
            <person name="Mardis E.R."/>
            <person name="Wilson R.K."/>
        </authorList>
    </citation>
    <scope>NUCLEOTIDE SEQUENCE [LARGE SCALE GENOMIC DNA]</scope>
    <source>
        <strain evidence="1 2">MJR7738</strain>
    </source>
</reference>
<organism evidence="1 2">
    <name type="scientific">Staphylococcus lugdunensis</name>
    <dbReference type="NCBI Taxonomy" id="28035"/>
    <lineage>
        <taxon>Bacteria</taxon>
        <taxon>Bacillati</taxon>
        <taxon>Bacillota</taxon>
        <taxon>Bacilli</taxon>
        <taxon>Bacillales</taxon>
        <taxon>Staphylococcaceae</taxon>
        <taxon>Staphylococcus</taxon>
    </lineage>
</organism>
<gene>
    <name evidence="1" type="ORF">HMPREF3225_01675</name>
</gene>
<protein>
    <submittedName>
        <fullName evidence="1">Uncharacterized protein</fullName>
    </submittedName>
</protein>
<sequence>MFNNIGVFTNYFEDNELWLSFSTKANHLITVISKGILKYNTEFYT</sequence>
<evidence type="ECO:0000313" key="2">
    <source>
        <dbReference type="Proteomes" id="UP000070063"/>
    </source>
</evidence>